<feature type="transmembrane region" description="Helical" evidence="10">
    <location>
        <begin position="589"/>
        <end position="610"/>
    </location>
</feature>
<feature type="transmembrane region" description="Helical" evidence="10">
    <location>
        <begin position="703"/>
        <end position="727"/>
    </location>
</feature>
<feature type="region of interest" description="Disordered" evidence="9">
    <location>
        <begin position="778"/>
        <end position="828"/>
    </location>
</feature>
<keyword evidence="6 10" id="KW-1133">Transmembrane helix</keyword>
<feature type="binding site" evidence="8">
    <location>
        <position position="230"/>
    </location>
    <ligand>
        <name>Na(+)</name>
        <dbReference type="ChEBI" id="CHEBI:29101"/>
        <label>1</label>
    </ligand>
</feature>
<evidence type="ECO:0000256" key="7">
    <source>
        <dbReference type="ARBA" id="ARBA00023136"/>
    </source>
</evidence>
<comment type="subcellular location">
    <subcellularLocation>
        <location evidence="1">Membrane</location>
        <topology evidence="1">Multi-pass membrane protein</topology>
    </subcellularLocation>
</comment>
<evidence type="ECO:0000256" key="3">
    <source>
        <dbReference type="ARBA" id="ARBA00022448"/>
    </source>
</evidence>
<feature type="transmembrane region" description="Helical" evidence="10">
    <location>
        <begin position="375"/>
        <end position="394"/>
    </location>
</feature>
<feature type="compositionally biased region" description="Low complexity" evidence="9">
    <location>
        <begin position="87"/>
        <end position="97"/>
    </location>
</feature>
<feature type="transmembrane region" description="Helical" evidence="10">
    <location>
        <begin position="665"/>
        <end position="683"/>
    </location>
</feature>
<feature type="transmembrane region" description="Helical" evidence="10">
    <location>
        <begin position="406"/>
        <end position="428"/>
    </location>
</feature>
<dbReference type="PROSITE" id="PS50267">
    <property type="entry name" value="NA_NEUROTRAN_SYMP_3"/>
    <property type="match status" value="1"/>
</dbReference>
<keyword evidence="5" id="KW-0769">Symport</keyword>
<sequence length="828" mass="91068">MFKRWSATKEIADPFQVLESESGGIRGSAFRSLAEDGAATPSTAPTATHLTKQEDARQPPPQPRLVAPESPHLSEEPFELHVHEVEGSLGSLSSHSSQATDEGPSIGLSLKKSPVSDPWSYSHREAGVDESFNQAVSEDQIEVHHRSPTPDQSSSPEMRKRDSILDAWGPPTVPQPLAAAHQSQMEAQFSSPMTSTASLISSQIFTSSKVKLKLGWLTSVASILTAVSAAVSLGNILRLPRLVLLHGGGPFLVAYLVLLVVIGLPLVFFEIGLGQFCQQGSLQIYRAVPLLKGVGIVKLIASLLMCAYYPVLMAVSFFSLIWSAKGPVLFAECAQKIGMHFYDHSEAVALQSENPILEAEQCLNDTILKSPQEDAMWLGVNYALLFLLWGLLTLSQWGYVAWQRRTMLLTVPVGFGLLIAVLAQAASFSLDSWPLEWSDWSVLLKPEVWYFAMVQVFFSTQIGFGTNVTNAGKIFPKKNAFWVALSMIFFNIVAALGAVWVAWLWLKSSSVKPPSNLKSDLPEIVVLSLLVDYADSVVDLGSSASASRLWAALGCAALLVAGFISTTSMLFTVITAIASETPAERIRRWHIVAAVCAFGFVAGVLIFVPGQIVFVHLLDHYVIGRLIMATCILELVGFAWIYGCETLYNDFEFVLGQKMNKIWKIIWMASPLLLLAIELWSIFGLPLNGLPSNQSTSHPDPEWVTITGWTMYLSMWAIVLLSAIWTLSHQVDYNFTDKLRSSIKPSHKWGPADPLHRHGWVRWRTQFSTTGRKDFTLRRKGTRDYTHSARASPNTTLVRTPKKANGPSPLATSTPVAPEMPWQSNPSP</sequence>
<dbReference type="InterPro" id="IPR000175">
    <property type="entry name" value="Na/ntran_symport"/>
</dbReference>
<evidence type="ECO:0000313" key="12">
    <source>
        <dbReference type="Proteomes" id="UP000494165"/>
    </source>
</evidence>
<organism evidence="11 12">
    <name type="scientific">Cloeon dipterum</name>
    <dbReference type="NCBI Taxonomy" id="197152"/>
    <lineage>
        <taxon>Eukaryota</taxon>
        <taxon>Metazoa</taxon>
        <taxon>Ecdysozoa</taxon>
        <taxon>Arthropoda</taxon>
        <taxon>Hexapoda</taxon>
        <taxon>Insecta</taxon>
        <taxon>Pterygota</taxon>
        <taxon>Palaeoptera</taxon>
        <taxon>Ephemeroptera</taxon>
        <taxon>Pisciforma</taxon>
        <taxon>Baetidae</taxon>
        <taxon>Cloeon</taxon>
    </lineage>
</organism>
<dbReference type="OrthoDB" id="6581954at2759"/>
<protein>
    <recommendedName>
        <fullName evidence="13">Transporter</fullName>
    </recommendedName>
</protein>
<feature type="transmembrane region" description="Helical" evidence="10">
    <location>
        <begin position="448"/>
        <end position="468"/>
    </location>
</feature>
<reference evidence="11 12" key="1">
    <citation type="submission" date="2020-04" db="EMBL/GenBank/DDBJ databases">
        <authorList>
            <person name="Alioto T."/>
            <person name="Alioto T."/>
            <person name="Gomez Garrido J."/>
        </authorList>
    </citation>
    <scope>NUCLEOTIDE SEQUENCE [LARGE SCALE GENOMIC DNA]</scope>
</reference>
<feature type="region of interest" description="Disordered" evidence="9">
    <location>
        <begin position="87"/>
        <end position="122"/>
    </location>
</feature>
<keyword evidence="8" id="KW-0479">Metal-binding</keyword>
<dbReference type="PANTHER" id="PTHR11616">
    <property type="entry name" value="SODIUM/CHLORIDE DEPENDENT TRANSPORTER"/>
    <property type="match status" value="1"/>
</dbReference>
<dbReference type="InterPro" id="IPR037272">
    <property type="entry name" value="SNS_sf"/>
</dbReference>
<keyword evidence="8" id="KW-0915">Sodium</keyword>
<keyword evidence="7 10" id="KW-0472">Membrane</keyword>
<feature type="compositionally biased region" description="Low complexity" evidence="9">
    <location>
        <begin position="38"/>
        <end position="48"/>
    </location>
</feature>
<feature type="region of interest" description="Disordered" evidence="9">
    <location>
        <begin position="140"/>
        <end position="166"/>
    </location>
</feature>
<evidence type="ECO:0000256" key="4">
    <source>
        <dbReference type="ARBA" id="ARBA00022692"/>
    </source>
</evidence>
<dbReference type="Pfam" id="PF00209">
    <property type="entry name" value="SNF"/>
    <property type="match status" value="1"/>
</dbReference>
<accession>A0A8S1D2E6</accession>
<dbReference type="PANTHER" id="PTHR11616:SF240">
    <property type="entry name" value="BLOATED TUBULES, ISOFORM B-RELATED"/>
    <property type="match status" value="1"/>
</dbReference>
<feature type="binding site" evidence="8">
    <location>
        <position position="231"/>
    </location>
    <ligand>
        <name>Na(+)</name>
        <dbReference type="ChEBI" id="CHEBI:29101"/>
        <label>1</label>
    </ligand>
</feature>
<feature type="binding site" evidence="8">
    <location>
        <position position="459"/>
    </location>
    <ligand>
        <name>Na(+)</name>
        <dbReference type="ChEBI" id="CHEBI:29101"/>
        <label>1</label>
    </ligand>
</feature>
<dbReference type="GO" id="GO:0046872">
    <property type="term" value="F:metal ion binding"/>
    <property type="evidence" value="ECO:0007669"/>
    <property type="project" value="UniProtKB-KW"/>
</dbReference>
<evidence type="ECO:0000256" key="6">
    <source>
        <dbReference type="ARBA" id="ARBA00022989"/>
    </source>
</evidence>
<comment type="similarity">
    <text evidence="2">Belongs to the sodium:neurotransmitter symporter (SNF) (TC 2.A.22) family.</text>
</comment>
<feature type="transmembrane region" description="Helical" evidence="10">
    <location>
        <begin position="214"/>
        <end position="233"/>
    </location>
</feature>
<evidence type="ECO:0000256" key="2">
    <source>
        <dbReference type="ARBA" id="ARBA00006459"/>
    </source>
</evidence>
<evidence type="ECO:0008006" key="13">
    <source>
        <dbReference type="Google" id="ProtNLM"/>
    </source>
</evidence>
<gene>
    <name evidence="11" type="ORF">CLODIP_2_CD03815</name>
</gene>
<comment type="caution">
    <text evidence="11">The sequence shown here is derived from an EMBL/GenBank/DDBJ whole genome shotgun (WGS) entry which is preliminary data.</text>
</comment>
<feature type="transmembrane region" description="Helical" evidence="10">
    <location>
        <begin position="622"/>
        <end position="644"/>
    </location>
</feature>
<evidence type="ECO:0000256" key="1">
    <source>
        <dbReference type="ARBA" id="ARBA00004141"/>
    </source>
</evidence>
<feature type="transmembrane region" description="Helical" evidence="10">
    <location>
        <begin position="253"/>
        <end position="274"/>
    </location>
</feature>
<keyword evidence="12" id="KW-1185">Reference proteome</keyword>
<proteinExistence type="inferred from homology"/>
<keyword evidence="4 10" id="KW-0812">Transmembrane</keyword>
<feature type="binding site" evidence="8">
    <location>
        <position position="491"/>
    </location>
    <ligand>
        <name>Na(+)</name>
        <dbReference type="ChEBI" id="CHEBI:29101"/>
        <label>1</label>
    </ligand>
</feature>
<evidence type="ECO:0000256" key="5">
    <source>
        <dbReference type="ARBA" id="ARBA00022847"/>
    </source>
</evidence>
<evidence type="ECO:0000256" key="9">
    <source>
        <dbReference type="SAM" id="MobiDB-lite"/>
    </source>
</evidence>
<evidence type="ECO:0000256" key="10">
    <source>
        <dbReference type="SAM" id="Phobius"/>
    </source>
</evidence>
<keyword evidence="3" id="KW-0813">Transport</keyword>
<dbReference type="PRINTS" id="PR00176">
    <property type="entry name" value="NANEUSMPORT"/>
</dbReference>
<evidence type="ECO:0000256" key="8">
    <source>
        <dbReference type="PIRSR" id="PIRSR600175-1"/>
    </source>
</evidence>
<feature type="transmembrane region" description="Helical" evidence="10">
    <location>
        <begin position="295"/>
        <end position="322"/>
    </location>
</feature>
<feature type="binding site" evidence="8">
    <location>
        <position position="235"/>
    </location>
    <ligand>
        <name>Na(+)</name>
        <dbReference type="ChEBI" id="CHEBI:29101"/>
        <label>1</label>
    </ligand>
</feature>
<evidence type="ECO:0000313" key="11">
    <source>
        <dbReference type="EMBL" id="CAB3375777.1"/>
    </source>
</evidence>
<name>A0A8S1D2E6_9INSE</name>
<feature type="compositionally biased region" description="Basic and acidic residues" evidence="9">
    <location>
        <begin position="778"/>
        <end position="787"/>
    </location>
</feature>
<feature type="binding site" evidence="8">
    <location>
        <position position="565"/>
    </location>
    <ligand>
        <name>Na(+)</name>
        <dbReference type="ChEBI" id="CHEBI:29101"/>
        <label>1</label>
    </ligand>
</feature>
<dbReference type="Proteomes" id="UP000494165">
    <property type="component" value="Unassembled WGS sequence"/>
</dbReference>
<dbReference type="GO" id="GO:0005886">
    <property type="term" value="C:plasma membrane"/>
    <property type="evidence" value="ECO:0007669"/>
    <property type="project" value="TreeGrafter"/>
</dbReference>
<feature type="region of interest" description="Disordered" evidence="9">
    <location>
        <begin position="28"/>
        <end position="73"/>
    </location>
</feature>
<feature type="transmembrane region" description="Helical" evidence="10">
    <location>
        <begin position="549"/>
        <end position="577"/>
    </location>
</feature>
<feature type="transmembrane region" description="Helical" evidence="10">
    <location>
        <begin position="480"/>
        <end position="506"/>
    </location>
</feature>
<dbReference type="SUPFAM" id="SSF161070">
    <property type="entry name" value="SNF-like"/>
    <property type="match status" value="1"/>
</dbReference>
<dbReference type="EMBL" id="CADEPI010000118">
    <property type="protein sequence ID" value="CAB3375777.1"/>
    <property type="molecule type" value="Genomic_DNA"/>
</dbReference>
<dbReference type="AlphaFoldDB" id="A0A8S1D2E6"/>
<feature type="compositionally biased region" description="Polar residues" evidence="9">
    <location>
        <begin position="789"/>
        <end position="798"/>
    </location>
</feature>
<dbReference type="GO" id="GO:0015375">
    <property type="term" value="F:glycine:sodium symporter activity"/>
    <property type="evidence" value="ECO:0007669"/>
    <property type="project" value="TreeGrafter"/>
</dbReference>